<proteinExistence type="predicted"/>
<dbReference type="VEuPathDB" id="FungiDB:DD237_008061"/>
<accession>A0A3R7W8S8</accession>
<dbReference type="Proteomes" id="UP000286097">
    <property type="component" value="Unassembled WGS sequence"/>
</dbReference>
<comment type="caution">
    <text evidence="1">The sequence shown here is derived from an EMBL/GenBank/DDBJ whole genome shotgun (WGS) entry which is preliminary data.</text>
</comment>
<protein>
    <submittedName>
        <fullName evidence="1">Uncharacterized protein</fullName>
    </submittedName>
</protein>
<gene>
    <name evidence="1" type="ORF">DD237_008061</name>
</gene>
<evidence type="ECO:0000313" key="2">
    <source>
        <dbReference type="Proteomes" id="UP000286097"/>
    </source>
</evidence>
<reference evidence="1 2" key="1">
    <citation type="submission" date="2018-06" db="EMBL/GenBank/DDBJ databases">
        <title>Comparative genomics of downy mildews reveals potential adaptations to biotrophy.</title>
        <authorList>
            <person name="Fletcher K."/>
            <person name="Klosterman S.J."/>
            <person name="Derevnina L."/>
            <person name="Martin F."/>
            <person name="Koike S."/>
            <person name="Reyes Chin-Wo S."/>
            <person name="Mou B."/>
            <person name="Michelmore R."/>
        </authorList>
    </citation>
    <scope>NUCLEOTIDE SEQUENCE [LARGE SCALE GENOMIC DNA]</scope>
    <source>
        <strain evidence="1 2">R13</strain>
    </source>
</reference>
<organism evidence="1 2">
    <name type="scientific">Peronospora effusa</name>
    <dbReference type="NCBI Taxonomy" id="542832"/>
    <lineage>
        <taxon>Eukaryota</taxon>
        <taxon>Sar</taxon>
        <taxon>Stramenopiles</taxon>
        <taxon>Oomycota</taxon>
        <taxon>Peronosporomycetes</taxon>
        <taxon>Peronosporales</taxon>
        <taxon>Peronosporaceae</taxon>
        <taxon>Peronospora</taxon>
    </lineage>
</organism>
<dbReference type="AlphaFoldDB" id="A0A3R7W8S8"/>
<evidence type="ECO:0000313" key="1">
    <source>
        <dbReference type="EMBL" id="RQM18687.1"/>
    </source>
</evidence>
<dbReference type="EMBL" id="QKXF01000026">
    <property type="protein sequence ID" value="RQM18687.1"/>
    <property type="molecule type" value="Genomic_DNA"/>
</dbReference>
<name>A0A3R7W8S8_9STRA</name>
<sequence length="68" mass="8230">MLHSKKIAKVLQRDIDGEQKETKIPRSFTEAMKTPQKDEWYAGIENEVNAMFLKEYWFRLMKQKPQRN</sequence>